<feature type="transmembrane region" description="Helical" evidence="9">
    <location>
        <begin position="24"/>
        <end position="45"/>
    </location>
</feature>
<proteinExistence type="predicted"/>
<dbReference type="GO" id="GO:0000155">
    <property type="term" value="F:phosphorelay sensor kinase activity"/>
    <property type="evidence" value="ECO:0007669"/>
    <property type="project" value="InterPro"/>
</dbReference>
<evidence type="ECO:0000256" key="8">
    <source>
        <dbReference type="ARBA" id="ARBA00023012"/>
    </source>
</evidence>
<dbReference type="Pfam" id="PF07730">
    <property type="entry name" value="HisKA_3"/>
    <property type="match status" value="1"/>
</dbReference>
<dbReference type="GO" id="GO:0005524">
    <property type="term" value="F:ATP binding"/>
    <property type="evidence" value="ECO:0007669"/>
    <property type="project" value="UniProtKB-KW"/>
</dbReference>
<dbReference type="InterPro" id="IPR011712">
    <property type="entry name" value="Sig_transdc_His_kin_sub3_dim/P"/>
</dbReference>
<organism evidence="11 12">
    <name type="scientific">Mycolicibacterium brumae</name>
    <dbReference type="NCBI Taxonomy" id="85968"/>
    <lineage>
        <taxon>Bacteria</taxon>
        <taxon>Bacillati</taxon>
        <taxon>Actinomycetota</taxon>
        <taxon>Actinomycetes</taxon>
        <taxon>Mycobacteriales</taxon>
        <taxon>Mycobacteriaceae</taxon>
        <taxon>Mycolicibacterium</taxon>
    </lineage>
</organism>
<reference evidence="11 12" key="1">
    <citation type="journal article" date="2017" name="Infect. Genet. Evol.">
        <title>The new phylogeny of the genus Mycobacterium: The old and the news.</title>
        <authorList>
            <person name="Tortoli E."/>
            <person name="Fedrizzi T."/>
            <person name="Meehan C.J."/>
            <person name="Trovato A."/>
            <person name="Grottola A."/>
            <person name="Giacobazzi E."/>
            <person name="Serpini G.F."/>
            <person name="Tagliazucchi S."/>
            <person name="Fabio A."/>
            <person name="Bettua C."/>
            <person name="Bertorelli R."/>
            <person name="Frascaro F."/>
            <person name="De Sanctis V."/>
            <person name="Pecorari M."/>
            <person name="Jousson O."/>
            <person name="Segata N."/>
            <person name="Cirillo D.M."/>
        </authorList>
    </citation>
    <scope>NUCLEOTIDE SEQUENCE [LARGE SCALE GENOMIC DNA]</scope>
    <source>
        <strain evidence="11 12">CIP1034565</strain>
    </source>
</reference>
<comment type="caution">
    <text evidence="11">The sequence shown here is derived from an EMBL/GenBank/DDBJ whole genome shotgun (WGS) entry which is preliminary data.</text>
</comment>
<dbReference type="PANTHER" id="PTHR24421:SF10">
    <property type="entry name" value="NITRATE_NITRITE SENSOR PROTEIN NARQ"/>
    <property type="match status" value="1"/>
</dbReference>
<dbReference type="EMBL" id="PDCN02000021">
    <property type="protein sequence ID" value="PIB73990.1"/>
    <property type="molecule type" value="Genomic_DNA"/>
</dbReference>
<keyword evidence="7" id="KW-0067">ATP-binding</keyword>
<comment type="catalytic activity">
    <reaction evidence="1">
        <text>ATP + protein L-histidine = ADP + protein N-phospho-L-histidine.</text>
        <dbReference type="EC" id="2.7.13.3"/>
    </reaction>
</comment>
<dbReference type="CDD" id="cd16917">
    <property type="entry name" value="HATPase_UhpB-NarQ-NarX-like"/>
    <property type="match status" value="1"/>
</dbReference>
<evidence type="ECO:0000256" key="6">
    <source>
        <dbReference type="ARBA" id="ARBA00022777"/>
    </source>
</evidence>
<evidence type="ECO:0000313" key="12">
    <source>
        <dbReference type="Proteomes" id="UP000230551"/>
    </source>
</evidence>
<feature type="domain" description="Signal transduction histidine kinase subgroup 3 dimerisation and phosphoacceptor" evidence="10">
    <location>
        <begin position="189"/>
        <end position="254"/>
    </location>
</feature>
<keyword evidence="3" id="KW-0597">Phosphoprotein</keyword>
<protein>
    <recommendedName>
        <fullName evidence="2">histidine kinase</fullName>
        <ecNumber evidence="2">2.7.13.3</ecNumber>
    </recommendedName>
</protein>
<name>A0A2G5P7B8_9MYCO</name>
<evidence type="ECO:0000256" key="2">
    <source>
        <dbReference type="ARBA" id="ARBA00012438"/>
    </source>
</evidence>
<dbReference type="EC" id="2.7.13.3" evidence="2"/>
<gene>
    <name evidence="11" type="ORF">CQY22_014575</name>
</gene>
<keyword evidence="5" id="KW-0547">Nucleotide-binding</keyword>
<dbReference type="STRING" id="85968.GCA_900073015_03680"/>
<keyword evidence="6 11" id="KW-0418">Kinase</keyword>
<dbReference type="AlphaFoldDB" id="A0A2G5P7B8"/>
<feature type="transmembrane region" description="Helical" evidence="9">
    <location>
        <begin position="77"/>
        <end position="96"/>
    </location>
</feature>
<feature type="transmembrane region" description="Helical" evidence="9">
    <location>
        <begin position="147"/>
        <end position="164"/>
    </location>
</feature>
<dbReference type="OrthoDB" id="227596at2"/>
<evidence type="ECO:0000256" key="7">
    <source>
        <dbReference type="ARBA" id="ARBA00022840"/>
    </source>
</evidence>
<keyword evidence="12" id="KW-1185">Reference proteome</keyword>
<feature type="transmembrane region" description="Helical" evidence="9">
    <location>
        <begin position="52"/>
        <end position="71"/>
    </location>
</feature>
<dbReference type="RefSeq" id="WP_090593357.1">
    <property type="nucleotide sequence ID" value="NZ_CP104302.1"/>
</dbReference>
<dbReference type="InterPro" id="IPR036890">
    <property type="entry name" value="HATPase_C_sf"/>
</dbReference>
<dbReference type="InterPro" id="IPR050482">
    <property type="entry name" value="Sensor_HK_TwoCompSys"/>
</dbReference>
<feature type="transmembrane region" description="Helical" evidence="9">
    <location>
        <begin position="108"/>
        <end position="141"/>
    </location>
</feature>
<evidence type="ECO:0000259" key="10">
    <source>
        <dbReference type="Pfam" id="PF07730"/>
    </source>
</evidence>
<keyword evidence="9" id="KW-0472">Membrane</keyword>
<accession>A0A2G5P7B8</accession>
<dbReference type="Gene3D" id="1.20.5.1930">
    <property type="match status" value="1"/>
</dbReference>
<dbReference type="Proteomes" id="UP000230551">
    <property type="component" value="Unassembled WGS sequence"/>
</dbReference>
<keyword evidence="8" id="KW-0902">Two-component regulatory system</keyword>
<dbReference type="PANTHER" id="PTHR24421">
    <property type="entry name" value="NITRATE/NITRITE SENSOR PROTEIN NARX-RELATED"/>
    <property type="match status" value="1"/>
</dbReference>
<keyword evidence="9" id="KW-1133">Transmembrane helix</keyword>
<evidence type="ECO:0000256" key="4">
    <source>
        <dbReference type="ARBA" id="ARBA00022679"/>
    </source>
</evidence>
<dbReference type="Gene3D" id="3.30.565.10">
    <property type="entry name" value="Histidine kinase-like ATPase, C-terminal domain"/>
    <property type="match status" value="1"/>
</dbReference>
<evidence type="ECO:0000256" key="1">
    <source>
        <dbReference type="ARBA" id="ARBA00000085"/>
    </source>
</evidence>
<evidence type="ECO:0000256" key="5">
    <source>
        <dbReference type="ARBA" id="ARBA00022741"/>
    </source>
</evidence>
<evidence type="ECO:0000313" key="11">
    <source>
        <dbReference type="EMBL" id="PIB73990.1"/>
    </source>
</evidence>
<keyword evidence="4" id="KW-0808">Transferase</keyword>
<dbReference type="GO" id="GO:0016020">
    <property type="term" value="C:membrane"/>
    <property type="evidence" value="ECO:0007669"/>
    <property type="project" value="InterPro"/>
</dbReference>
<keyword evidence="9" id="KW-0812">Transmembrane</keyword>
<dbReference type="GO" id="GO:0046983">
    <property type="term" value="F:protein dimerization activity"/>
    <property type="evidence" value="ECO:0007669"/>
    <property type="project" value="InterPro"/>
</dbReference>
<dbReference type="SUPFAM" id="SSF55874">
    <property type="entry name" value="ATPase domain of HSP90 chaperone/DNA topoisomerase II/histidine kinase"/>
    <property type="match status" value="1"/>
</dbReference>
<sequence length="393" mass="42200">MLRVAAESIRTRFLERDDLVPPGFSWAFVVVIDLSMLTIVAVATAQRPTEDLQISLLACAIAMSQSLIAFIWGIRHHAVICWLSTTIAAALFLFATSTPIDADFAPLALVLMVGVVGGMSSVPASLAAAGSSAVVLLLAAAAHRLDIVLYLPVLAMGWLVGYLMHTQQQLILRQQEAQRLLAIHAADDERRRIAREVHDVIAHSLSITLLHLTGARRELQQDGDIAEAVEALEQAEELGRQAMGDIRRTVGLLDSSPMRAAAEPGAAEIGSLVADFRNAGLDVTLTVTGRIDRVSAAVGLALYRIAQESLSNIAKHAPDSAAEIRLDVRRRSVELTVSNQLREHALVLGSSAGRGVVGMRQRVELLGGQADIGPGDEQWRVRALIPLEANGRC</sequence>
<evidence type="ECO:0000256" key="3">
    <source>
        <dbReference type="ARBA" id="ARBA00022553"/>
    </source>
</evidence>
<evidence type="ECO:0000256" key="9">
    <source>
        <dbReference type="SAM" id="Phobius"/>
    </source>
</evidence>